<dbReference type="SUPFAM" id="SSF52058">
    <property type="entry name" value="L domain-like"/>
    <property type="match status" value="1"/>
</dbReference>
<evidence type="ECO:0000313" key="10">
    <source>
        <dbReference type="Proteomes" id="UP000002630"/>
    </source>
</evidence>
<dbReference type="Gene3D" id="3.80.10.10">
    <property type="entry name" value="Ribonuclease Inhibitor"/>
    <property type="match status" value="1"/>
</dbReference>
<feature type="domain" description="Protein kinase" evidence="8">
    <location>
        <begin position="137"/>
        <end position="400"/>
    </location>
</feature>
<evidence type="ECO:0000256" key="2">
    <source>
        <dbReference type="ARBA" id="ARBA00022614"/>
    </source>
</evidence>
<evidence type="ECO:0000256" key="1">
    <source>
        <dbReference type="ARBA" id="ARBA00004370"/>
    </source>
</evidence>
<dbReference type="PANTHER" id="PTHR48007:SF4">
    <property type="entry name" value="LEUCINE-RICH REPEAT RECEPTOR-LIKE PROTEIN KINASE PXC1"/>
    <property type="match status" value="1"/>
</dbReference>
<protein>
    <submittedName>
        <fullName evidence="9">Leucine Rich Repeat Protein Kinase</fullName>
    </submittedName>
</protein>
<keyword evidence="9" id="KW-0418">Kinase</keyword>
<dbReference type="InterPro" id="IPR000719">
    <property type="entry name" value="Prot_kinase_dom"/>
</dbReference>
<dbReference type="PROSITE" id="PS50011">
    <property type="entry name" value="PROTEIN_KINASE_DOM"/>
    <property type="match status" value="1"/>
</dbReference>
<evidence type="ECO:0000256" key="7">
    <source>
        <dbReference type="SAM" id="MobiDB-lite"/>
    </source>
</evidence>
<dbReference type="Gene3D" id="3.30.200.20">
    <property type="entry name" value="Phosphorylase Kinase, domain 1"/>
    <property type="match status" value="1"/>
</dbReference>
<organism evidence="9 10">
    <name type="scientific">Ectocarpus siliculosus</name>
    <name type="common">Brown alga</name>
    <name type="synonym">Conferva siliculosa</name>
    <dbReference type="NCBI Taxonomy" id="2880"/>
    <lineage>
        <taxon>Eukaryota</taxon>
        <taxon>Sar</taxon>
        <taxon>Stramenopiles</taxon>
        <taxon>Ochrophyta</taxon>
        <taxon>PX clade</taxon>
        <taxon>Phaeophyceae</taxon>
        <taxon>Ectocarpales</taxon>
        <taxon>Ectocarpaceae</taxon>
        <taxon>Ectocarpus</taxon>
    </lineage>
</organism>
<keyword evidence="4" id="KW-0677">Repeat</keyword>
<keyword evidence="3" id="KW-0732">Signal</keyword>
<dbReference type="SUPFAM" id="SSF56112">
    <property type="entry name" value="Protein kinase-like (PK-like)"/>
    <property type="match status" value="1"/>
</dbReference>
<feature type="compositionally biased region" description="Gly residues" evidence="7">
    <location>
        <begin position="753"/>
        <end position="778"/>
    </location>
</feature>
<dbReference type="PROSITE" id="PS00107">
    <property type="entry name" value="PROTEIN_KINASE_ATP"/>
    <property type="match status" value="1"/>
</dbReference>
<feature type="compositionally biased region" description="Polar residues" evidence="7">
    <location>
        <begin position="687"/>
        <end position="701"/>
    </location>
</feature>
<name>D7FM46_ECTSI</name>
<dbReference type="Pfam" id="PF13855">
    <property type="entry name" value="LRR_8"/>
    <property type="match status" value="1"/>
</dbReference>
<comment type="subcellular location">
    <subcellularLocation>
        <location evidence="1">Membrane</location>
    </subcellularLocation>
</comment>
<dbReference type="GO" id="GO:0016020">
    <property type="term" value="C:membrane"/>
    <property type="evidence" value="ECO:0007669"/>
    <property type="project" value="UniProtKB-SubCell"/>
</dbReference>
<proteinExistence type="predicted"/>
<reference evidence="9 10" key="1">
    <citation type="journal article" date="2010" name="Nature">
        <title>The Ectocarpus genome and the independent evolution of multicellularity in brown algae.</title>
        <authorList>
            <person name="Cock J.M."/>
            <person name="Sterck L."/>
            <person name="Rouze P."/>
            <person name="Scornet D."/>
            <person name="Allen A.E."/>
            <person name="Amoutzias G."/>
            <person name="Anthouard V."/>
            <person name="Artiguenave F."/>
            <person name="Aury J.M."/>
            <person name="Badger J.H."/>
            <person name="Beszteri B."/>
            <person name="Billiau K."/>
            <person name="Bonnet E."/>
            <person name="Bothwell J.H."/>
            <person name="Bowler C."/>
            <person name="Boyen C."/>
            <person name="Brownlee C."/>
            <person name="Carrano C.J."/>
            <person name="Charrier B."/>
            <person name="Cho G.Y."/>
            <person name="Coelho S.M."/>
            <person name="Collen J."/>
            <person name="Corre E."/>
            <person name="Da Silva C."/>
            <person name="Delage L."/>
            <person name="Delaroque N."/>
            <person name="Dittami S.M."/>
            <person name="Doulbeau S."/>
            <person name="Elias M."/>
            <person name="Farnham G."/>
            <person name="Gachon C.M."/>
            <person name="Gschloessl B."/>
            <person name="Heesch S."/>
            <person name="Jabbari K."/>
            <person name="Jubin C."/>
            <person name="Kawai H."/>
            <person name="Kimura K."/>
            <person name="Kloareg B."/>
            <person name="Kupper F.C."/>
            <person name="Lang D."/>
            <person name="Le Bail A."/>
            <person name="Leblanc C."/>
            <person name="Lerouge P."/>
            <person name="Lohr M."/>
            <person name="Lopez P.J."/>
            <person name="Martens C."/>
            <person name="Maumus F."/>
            <person name="Michel G."/>
            <person name="Miranda-Saavedra D."/>
            <person name="Morales J."/>
            <person name="Moreau H."/>
            <person name="Motomura T."/>
            <person name="Nagasato C."/>
            <person name="Napoli C.A."/>
            <person name="Nelson D.R."/>
            <person name="Nyvall-Collen P."/>
            <person name="Peters A.F."/>
            <person name="Pommier C."/>
            <person name="Potin P."/>
            <person name="Poulain J."/>
            <person name="Quesneville H."/>
            <person name="Read B."/>
            <person name="Rensing S.A."/>
            <person name="Ritter A."/>
            <person name="Rousvoal S."/>
            <person name="Samanta M."/>
            <person name="Samson G."/>
            <person name="Schroeder D.C."/>
            <person name="Segurens B."/>
            <person name="Strittmatter M."/>
            <person name="Tonon T."/>
            <person name="Tregear J.W."/>
            <person name="Valentin K."/>
            <person name="von Dassow P."/>
            <person name="Yamagishi T."/>
            <person name="Van de Peer Y."/>
            <person name="Wincker P."/>
        </authorList>
    </citation>
    <scope>NUCLEOTIDE SEQUENCE [LARGE SCALE GENOMIC DNA]</scope>
    <source>
        <strain evidence="10">Ec32 / CCAP1310/4</strain>
    </source>
</reference>
<dbReference type="FunFam" id="3.80.10.10:FF:000400">
    <property type="entry name" value="Nuclear pore complex protein NUP107"/>
    <property type="match status" value="1"/>
</dbReference>
<gene>
    <name evidence="9" type="primary">LRR-PK</name>
    <name evidence="9" type="ORF">Esi_0163_0063</name>
</gene>
<dbReference type="PANTHER" id="PTHR48007">
    <property type="entry name" value="LEUCINE-RICH REPEAT RECEPTOR-LIKE PROTEIN KINASE PXC1"/>
    <property type="match status" value="1"/>
</dbReference>
<evidence type="ECO:0000313" key="9">
    <source>
        <dbReference type="EMBL" id="CBJ29871.1"/>
    </source>
</evidence>
<dbReference type="STRING" id="2880.D7FM46"/>
<dbReference type="EMBL" id="FN649727">
    <property type="protein sequence ID" value="CBJ29871.1"/>
    <property type="molecule type" value="Genomic_DNA"/>
</dbReference>
<dbReference type="GO" id="GO:0004672">
    <property type="term" value="F:protein kinase activity"/>
    <property type="evidence" value="ECO:0007669"/>
    <property type="project" value="InterPro"/>
</dbReference>
<feature type="compositionally biased region" description="Gly residues" evidence="7">
    <location>
        <begin position="702"/>
        <end position="716"/>
    </location>
</feature>
<dbReference type="InterPro" id="IPR017441">
    <property type="entry name" value="Protein_kinase_ATP_BS"/>
</dbReference>
<feature type="region of interest" description="Disordered" evidence="7">
    <location>
        <begin position="846"/>
        <end position="866"/>
    </location>
</feature>
<evidence type="ECO:0000256" key="5">
    <source>
        <dbReference type="ARBA" id="ARBA00023136"/>
    </source>
</evidence>
<evidence type="ECO:0000256" key="6">
    <source>
        <dbReference type="PROSITE-ProRule" id="PRU10141"/>
    </source>
</evidence>
<sequence length="866" mass="93677">MIAVHRGRQTADHAVLATIKDLVTEAQVFMERFLDPEWWSKGASRKEDSEMFRELTFRLGFLMQAPPGFQEQSQEEDHADRLQDYSDLQIILEEKLRVTKDERVARDIMAVLRRVSMRAASEGRFAASEIGFDRLQFLGERSLGNGGFGTVLGASLEGAPVAVKKLNNQNIRAELLDGLRRDVQDFHAMQYDFVVRTLGGCTVRPNVCIVQEQAATNLFDLLHRPDLSIPLTLPSPEKAAMLYDVARGLHFLHVKRMVHGNLKSTNVLVFENNRLKVSDFGMIALRESQSLGGGDTVGSAAWTAPEVLDDQNPSVLSDVYSFGILVHEVLTQRVPFAGKNVAKVITAVVAKGHRPGYLENEEAQFPPGLTKLVDVCWTQDPAARPTSLNGIVTELGHILNALGGDPRPQPHTQTAGEAAPSTPIEQNTPGRIPRVSMTEQERRIHDLEQELRALKMQKGGDGGGRGGSGERKALRALYTATQGPGWYEQTGWETNDPNLSKWYGVVCGEGGRVTSLHLRSNNLQGQLPRELGCLSRLKTLVLSDNKLEGPVPHEFGDLGRLAELDLSMNDLTGAIPGGLSRAVSLERLYLQCNGFTGNLPRSLQKLNHLKIFMVDWRELSDTHPFRNFRKASPPPTQAEMDRALCESRTIARARTLMSARAACPPAPTNPNQQQIPPGYPGAAAGLSHSNPGSNPQTPISSNGGGAPRGGGGGGGGDRFKVMLRGGSSGSRSDTPSRLGRATSAVEGPVSGAAYGGGEEWVGGGDGRAPGNSGDGGGQWMNAHQHQYPGAAAPYHTPTAPYRGEDGIQSKAKAKVEAEAPAPARKWKNAFSFAGKHLKDIVAVDLHPGFTDSSHQGNEQPPPRGNK</sequence>
<dbReference type="Pfam" id="PF00560">
    <property type="entry name" value="LRR_1"/>
    <property type="match status" value="1"/>
</dbReference>
<feature type="region of interest" description="Disordered" evidence="7">
    <location>
        <begin position="661"/>
        <end position="782"/>
    </location>
</feature>
<dbReference type="InParanoid" id="D7FM46"/>
<dbReference type="InterPro" id="IPR032675">
    <property type="entry name" value="LRR_dom_sf"/>
</dbReference>
<feature type="binding site" evidence="6">
    <location>
        <position position="165"/>
    </location>
    <ligand>
        <name>ATP</name>
        <dbReference type="ChEBI" id="CHEBI:30616"/>
    </ligand>
</feature>
<evidence type="ECO:0000256" key="3">
    <source>
        <dbReference type="ARBA" id="ARBA00022729"/>
    </source>
</evidence>
<dbReference type="OrthoDB" id="40427at2759"/>
<evidence type="ECO:0000256" key="4">
    <source>
        <dbReference type="ARBA" id="ARBA00022737"/>
    </source>
</evidence>
<feature type="region of interest" description="Disordered" evidence="7">
    <location>
        <begin position="403"/>
        <end position="431"/>
    </location>
</feature>
<dbReference type="GO" id="GO:0005524">
    <property type="term" value="F:ATP binding"/>
    <property type="evidence" value="ECO:0007669"/>
    <property type="project" value="UniProtKB-UniRule"/>
</dbReference>
<dbReference type="InterPro" id="IPR046959">
    <property type="entry name" value="PRK1-6/SRF4-like"/>
</dbReference>
<keyword evidence="5" id="KW-0472">Membrane</keyword>
<dbReference type="Proteomes" id="UP000002630">
    <property type="component" value="Linkage Group LG02"/>
</dbReference>
<dbReference type="EMBL" id="FN648164">
    <property type="protein sequence ID" value="CBJ29871.1"/>
    <property type="molecule type" value="Genomic_DNA"/>
</dbReference>
<dbReference type="Gene3D" id="1.10.510.10">
    <property type="entry name" value="Transferase(Phosphotransferase) domain 1"/>
    <property type="match status" value="1"/>
</dbReference>
<dbReference type="AlphaFoldDB" id="D7FM46"/>
<dbReference type="InterPro" id="IPR001611">
    <property type="entry name" value="Leu-rich_rpt"/>
</dbReference>
<dbReference type="InterPro" id="IPR001245">
    <property type="entry name" value="Ser-Thr/Tyr_kinase_cat_dom"/>
</dbReference>
<keyword evidence="9" id="KW-0808">Transferase</keyword>
<accession>D7FM46</accession>
<keyword evidence="10" id="KW-1185">Reference proteome</keyword>
<keyword evidence="6" id="KW-0547">Nucleotide-binding</keyword>
<keyword evidence="2" id="KW-0433">Leucine-rich repeat</keyword>
<dbReference type="Pfam" id="PF07714">
    <property type="entry name" value="PK_Tyr_Ser-Thr"/>
    <property type="match status" value="1"/>
</dbReference>
<dbReference type="InterPro" id="IPR011009">
    <property type="entry name" value="Kinase-like_dom_sf"/>
</dbReference>
<evidence type="ECO:0000259" key="8">
    <source>
        <dbReference type="PROSITE" id="PS50011"/>
    </source>
</evidence>
<keyword evidence="6" id="KW-0067">ATP-binding</keyword>